<comment type="caution">
    <text evidence="1">The sequence shown here is derived from an EMBL/GenBank/DDBJ whole genome shotgun (WGS) entry which is preliminary data.</text>
</comment>
<gene>
    <name evidence="1" type="ORF">E3N88_37379</name>
</gene>
<organism evidence="1 2">
    <name type="scientific">Mikania micrantha</name>
    <name type="common">bitter vine</name>
    <dbReference type="NCBI Taxonomy" id="192012"/>
    <lineage>
        <taxon>Eukaryota</taxon>
        <taxon>Viridiplantae</taxon>
        <taxon>Streptophyta</taxon>
        <taxon>Embryophyta</taxon>
        <taxon>Tracheophyta</taxon>
        <taxon>Spermatophyta</taxon>
        <taxon>Magnoliopsida</taxon>
        <taxon>eudicotyledons</taxon>
        <taxon>Gunneridae</taxon>
        <taxon>Pentapetalae</taxon>
        <taxon>asterids</taxon>
        <taxon>campanulids</taxon>
        <taxon>Asterales</taxon>
        <taxon>Asteraceae</taxon>
        <taxon>Asteroideae</taxon>
        <taxon>Heliantheae alliance</taxon>
        <taxon>Eupatorieae</taxon>
        <taxon>Mikania</taxon>
    </lineage>
</organism>
<keyword evidence="2" id="KW-1185">Reference proteome</keyword>
<dbReference type="Proteomes" id="UP000326396">
    <property type="component" value="Linkage Group LG8"/>
</dbReference>
<dbReference type="AlphaFoldDB" id="A0A5N6LT84"/>
<dbReference type="OrthoDB" id="1913089at2759"/>
<protein>
    <submittedName>
        <fullName evidence="1">Uncharacterized protein</fullName>
    </submittedName>
</protein>
<accession>A0A5N6LT84</accession>
<name>A0A5N6LT84_9ASTR</name>
<evidence type="ECO:0000313" key="1">
    <source>
        <dbReference type="EMBL" id="KAD2804002.1"/>
    </source>
</evidence>
<dbReference type="EMBL" id="SZYD01000018">
    <property type="protein sequence ID" value="KAD2804002.1"/>
    <property type="molecule type" value="Genomic_DNA"/>
</dbReference>
<reference evidence="1 2" key="1">
    <citation type="submission" date="2019-05" db="EMBL/GenBank/DDBJ databases">
        <title>Mikania micrantha, genome provides insights into the molecular mechanism of rapid growth.</title>
        <authorList>
            <person name="Liu B."/>
        </authorList>
    </citation>
    <scope>NUCLEOTIDE SEQUENCE [LARGE SCALE GENOMIC DNA]</scope>
    <source>
        <strain evidence="1">NLD-2019</strain>
        <tissue evidence="1">Leaf</tissue>
    </source>
</reference>
<evidence type="ECO:0000313" key="2">
    <source>
        <dbReference type="Proteomes" id="UP000326396"/>
    </source>
</evidence>
<proteinExistence type="predicted"/>
<sequence length="137" mass="16131">MEQDQGDGLRTRSFKYEDYNNRRVFLRSYPLYVDHDDDHQETQPPELTTKRGDHKVRYGLGVGDTCEFGHDDENKKAKKKLKMKKKQETIKKIMVTIALWGDERIVVLKRFKHKVSFYVVACFPVTFKPPKALISTH</sequence>